<reference evidence="11 12" key="1">
    <citation type="submission" date="2024-09" db="EMBL/GenBank/DDBJ databases">
        <authorList>
            <person name="Sun Q."/>
            <person name="Mori K."/>
        </authorList>
    </citation>
    <scope>NUCLEOTIDE SEQUENCE [LARGE SCALE GENOMIC DNA]</scope>
    <source>
        <strain evidence="11 12">CCM 7415</strain>
    </source>
</reference>
<protein>
    <recommendedName>
        <fullName evidence="5 10">Phosphoglycolate phosphatase</fullName>
        <shortName evidence="10">PGP</shortName>
        <shortName evidence="10">PGPase</shortName>
        <ecNumber evidence="5 10">3.1.3.18</ecNumber>
    </recommendedName>
</protein>
<evidence type="ECO:0000256" key="3">
    <source>
        <dbReference type="ARBA" id="ARBA00004818"/>
    </source>
</evidence>
<evidence type="ECO:0000256" key="7">
    <source>
        <dbReference type="ARBA" id="ARBA00022801"/>
    </source>
</evidence>
<name>A0ABV6G3U9_9GAMM</name>
<dbReference type="InterPro" id="IPR023214">
    <property type="entry name" value="HAD_sf"/>
</dbReference>
<comment type="pathway">
    <text evidence="3 10">Organic acid metabolism; glycolate biosynthesis; glycolate from 2-phosphoglycolate: step 1/1.</text>
</comment>
<dbReference type="InterPro" id="IPR036412">
    <property type="entry name" value="HAD-like_sf"/>
</dbReference>
<dbReference type="InterPro" id="IPR041492">
    <property type="entry name" value="HAD_2"/>
</dbReference>
<comment type="catalytic activity">
    <reaction evidence="1 10">
        <text>2-phosphoglycolate + H2O = glycolate + phosphate</text>
        <dbReference type="Rhea" id="RHEA:14369"/>
        <dbReference type="ChEBI" id="CHEBI:15377"/>
        <dbReference type="ChEBI" id="CHEBI:29805"/>
        <dbReference type="ChEBI" id="CHEBI:43474"/>
        <dbReference type="ChEBI" id="CHEBI:58033"/>
        <dbReference type="EC" id="3.1.3.18"/>
    </reaction>
</comment>
<dbReference type="PANTHER" id="PTHR43434:SF1">
    <property type="entry name" value="PHOSPHOGLYCOLATE PHOSPHATASE"/>
    <property type="match status" value="1"/>
</dbReference>
<comment type="cofactor">
    <cofactor evidence="2 10">
        <name>Mg(2+)</name>
        <dbReference type="ChEBI" id="CHEBI:18420"/>
    </cofactor>
</comment>
<dbReference type="EC" id="3.1.3.18" evidence="5 10"/>
<feature type="binding site" evidence="10">
    <location>
        <position position="14"/>
    </location>
    <ligand>
        <name>Mg(2+)</name>
        <dbReference type="ChEBI" id="CHEBI:18420"/>
    </ligand>
</feature>
<dbReference type="Gene3D" id="3.40.50.1000">
    <property type="entry name" value="HAD superfamily/HAD-like"/>
    <property type="match status" value="1"/>
</dbReference>
<dbReference type="InterPro" id="IPR050155">
    <property type="entry name" value="HAD-like_hydrolase_sf"/>
</dbReference>
<dbReference type="GO" id="GO:0008967">
    <property type="term" value="F:phosphoglycolate phosphatase activity"/>
    <property type="evidence" value="ECO:0007669"/>
    <property type="project" value="UniProtKB-EC"/>
</dbReference>
<dbReference type="NCBIfam" id="TIGR01449">
    <property type="entry name" value="PGP_bact"/>
    <property type="match status" value="1"/>
</dbReference>
<sequence>MHPALDNIRLIAYDLDGTLIDSAPDLALALDHTLTERGFAPAGVANTLEWIGNGTHKLVERALSHAGAFKNGPDEALLNAAFEAFMRCYADNLVVHTHLYPGVRDCLTAMRERGLPQVLITNKTSRFIDPLLTHLGIGEFFELRLGGDTLATQKPDPAPLLHAAQHYGVAPVQALMVGDSGSDIDAAKNAGFRSLAVSYGYNHGQGAAALGPDHVVDSLGELV</sequence>
<keyword evidence="7 10" id="KW-0378">Hydrolase</keyword>
<dbReference type="CDD" id="cd16417">
    <property type="entry name" value="HAD_PGPase"/>
    <property type="match status" value="1"/>
</dbReference>
<dbReference type="RefSeq" id="WP_019951824.1">
    <property type="nucleotide sequence ID" value="NZ_JBHLVX010000040.1"/>
</dbReference>
<comment type="similarity">
    <text evidence="4 10">Belongs to the HAD-like hydrolase superfamily. CbbY/CbbZ/Gph/YieH family.</text>
</comment>
<dbReference type="Pfam" id="PF13419">
    <property type="entry name" value="HAD_2"/>
    <property type="match status" value="1"/>
</dbReference>
<dbReference type="NCBIfam" id="TIGR01549">
    <property type="entry name" value="HAD-SF-IA-v1"/>
    <property type="match status" value="1"/>
</dbReference>
<evidence type="ECO:0000313" key="11">
    <source>
        <dbReference type="EMBL" id="MFC0268240.1"/>
    </source>
</evidence>
<dbReference type="NCBIfam" id="TIGR01509">
    <property type="entry name" value="HAD-SF-IA-v3"/>
    <property type="match status" value="1"/>
</dbReference>
<dbReference type="Gene3D" id="1.10.150.240">
    <property type="entry name" value="Putative phosphatase, domain 2"/>
    <property type="match status" value="1"/>
</dbReference>
<evidence type="ECO:0000256" key="9">
    <source>
        <dbReference type="ARBA" id="ARBA00023277"/>
    </source>
</evidence>
<dbReference type="HAMAP" id="MF_00495">
    <property type="entry name" value="GPH_hydrolase_bact"/>
    <property type="match status" value="1"/>
</dbReference>
<evidence type="ECO:0000256" key="8">
    <source>
        <dbReference type="ARBA" id="ARBA00022842"/>
    </source>
</evidence>
<accession>A0ABV6G3U9</accession>
<dbReference type="InterPro" id="IPR037512">
    <property type="entry name" value="PGPase_prok"/>
</dbReference>
<gene>
    <name evidence="11" type="ORF">ACFFHW_09630</name>
</gene>
<dbReference type="InterPro" id="IPR023198">
    <property type="entry name" value="PGP-like_dom2"/>
</dbReference>
<feature type="binding site" evidence="10">
    <location>
        <position position="179"/>
    </location>
    <ligand>
        <name>Mg(2+)</name>
        <dbReference type="ChEBI" id="CHEBI:18420"/>
    </ligand>
</feature>
<keyword evidence="9 10" id="KW-0119">Carbohydrate metabolism</keyword>
<evidence type="ECO:0000313" key="12">
    <source>
        <dbReference type="Proteomes" id="UP001589814"/>
    </source>
</evidence>
<evidence type="ECO:0000256" key="5">
    <source>
        <dbReference type="ARBA" id="ARBA00013078"/>
    </source>
</evidence>
<dbReference type="PANTHER" id="PTHR43434">
    <property type="entry name" value="PHOSPHOGLYCOLATE PHOSPHATASE"/>
    <property type="match status" value="1"/>
</dbReference>
<dbReference type="PRINTS" id="PR00413">
    <property type="entry name" value="HADHALOGNASE"/>
</dbReference>
<comment type="caution">
    <text evidence="11">The sequence shown here is derived from an EMBL/GenBank/DDBJ whole genome shotgun (WGS) entry which is preliminary data.</text>
</comment>
<organism evidence="11 12">
    <name type="scientific">Kushneria aurantia</name>
    <dbReference type="NCBI Taxonomy" id="504092"/>
    <lineage>
        <taxon>Bacteria</taxon>
        <taxon>Pseudomonadati</taxon>
        <taxon>Pseudomonadota</taxon>
        <taxon>Gammaproteobacteria</taxon>
        <taxon>Oceanospirillales</taxon>
        <taxon>Halomonadaceae</taxon>
        <taxon>Kushneria</taxon>
    </lineage>
</organism>
<keyword evidence="12" id="KW-1185">Reference proteome</keyword>
<comment type="function">
    <text evidence="10">Specifically catalyzes the dephosphorylation of 2-phosphoglycolate. Is involved in the dissimilation of the intracellular 2-phosphoglycolate formed during the DNA repair of 3'-phosphoglycolate ends, a major class of DNA lesions induced by oxidative stress.</text>
</comment>
<feature type="active site" description="Nucleophile" evidence="10">
    <location>
        <position position="14"/>
    </location>
</feature>
<dbReference type="SFLD" id="SFLDG01135">
    <property type="entry name" value="C1.5.6:_HAD__Beta-PGM__Phospha"/>
    <property type="match status" value="1"/>
</dbReference>
<dbReference type="SFLD" id="SFLDS00003">
    <property type="entry name" value="Haloacid_Dehalogenase"/>
    <property type="match status" value="1"/>
</dbReference>
<evidence type="ECO:0000256" key="4">
    <source>
        <dbReference type="ARBA" id="ARBA00006171"/>
    </source>
</evidence>
<dbReference type="SUPFAM" id="SSF56784">
    <property type="entry name" value="HAD-like"/>
    <property type="match status" value="1"/>
</dbReference>
<dbReference type="EMBL" id="JBHLVX010000040">
    <property type="protein sequence ID" value="MFC0268240.1"/>
    <property type="molecule type" value="Genomic_DNA"/>
</dbReference>
<dbReference type="NCBIfam" id="NF009695">
    <property type="entry name" value="PRK13222.1-2"/>
    <property type="match status" value="1"/>
</dbReference>
<dbReference type="SFLD" id="SFLDG01129">
    <property type="entry name" value="C1.5:_HAD__Beta-PGM__Phosphata"/>
    <property type="match status" value="1"/>
</dbReference>
<evidence type="ECO:0000256" key="2">
    <source>
        <dbReference type="ARBA" id="ARBA00001946"/>
    </source>
</evidence>
<evidence type="ECO:0000256" key="10">
    <source>
        <dbReference type="HAMAP-Rule" id="MF_00495"/>
    </source>
</evidence>
<evidence type="ECO:0000256" key="6">
    <source>
        <dbReference type="ARBA" id="ARBA00022723"/>
    </source>
</evidence>
<keyword evidence="8 10" id="KW-0460">Magnesium</keyword>
<evidence type="ECO:0000256" key="1">
    <source>
        <dbReference type="ARBA" id="ARBA00000830"/>
    </source>
</evidence>
<proteinExistence type="inferred from homology"/>
<keyword evidence="6 10" id="KW-0479">Metal-binding</keyword>
<feature type="binding site" evidence="10">
    <location>
        <position position="16"/>
    </location>
    <ligand>
        <name>Mg(2+)</name>
        <dbReference type="ChEBI" id="CHEBI:18420"/>
    </ligand>
</feature>
<dbReference type="InterPro" id="IPR006439">
    <property type="entry name" value="HAD-SF_hydro_IA"/>
</dbReference>
<dbReference type="Proteomes" id="UP001589814">
    <property type="component" value="Unassembled WGS sequence"/>
</dbReference>